<feature type="binding site" description="axial binding residue" evidence="15">
    <location>
        <position position="56"/>
    </location>
    <ligand>
        <name>heme</name>
        <dbReference type="ChEBI" id="CHEBI:30413"/>
    </ligand>
    <ligandPart>
        <name>Fe</name>
        <dbReference type="ChEBI" id="CHEBI:18248"/>
    </ligandPart>
</feature>
<reference evidence="19" key="1">
    <citation type="journal article" date="2023" name="Mol. Phylogenet. Evol.">
        <title>Genome-scale phylogeny and comparative genomics of the fungal order Sordariales.</title>
        <authorList>
            <person name="Hensen N."/>
            <person name="Bonometti L."/>
            <person name="Westerberg I."/>
            <person name="Brannstrom I.O."/>
            <person name="Guillou S."/>
            <person name="Cros-Aarteil S."/>
            <person name="Calhoun S."/>
            <person name="Haridas S."/>
            <person name="Kuo A."/>
            <person name="Mondo S."/>
            <person name="Pangilinan J."/>
            <person name="Riley R."/>
            <person name="LaButti K."/>
            <person name="Andreopoulos B."/>
            <person name="Lipzen A."/>
            <person name="Chen C."/>
            <person name="Yan M."/>
            <person name="Daum C."/>
            <person name="Ng V."/>
            <person name="Clum A."/>
            <person name="Steindorff A."/>
            <person name="Ohm R.A."/>
            <person name="Martin F."/>
            <person name="Silar P."/>
            <person name="Natvig D.O."/>
            <person name="Lalanne C."/>
            <person name="Gautier V."/>
            <person name="Ament-Velasquez S.L."/>
            <person name="Kruys A."/>
            <person name="Hutchinson M.I."/>
            <person name="Powell A.J."/>
            <person name="Barry K."/>
            <person name="Miller A.N."/>
            <person name="Grigoriev I.V."/>
            <person name="Debuchy R."/>
            <person name="Gladieux P."/>
            <person name="Hiltunen Thoren M."/>
            <person name="Johannesson H."/>
        </authorList>
    </citation>
    <scope>NUCLEOTIDE SEQUENCE</scope>
    <source>
        <strain evidence="19">CBS 955.72</strain>
    </source>
</reference>
<evidence type="ECO:0000256" key="14">
    <source>
        <dbReference type="ARBA" id="ARBA00023288"/>
    </source>
</evidence>
<keyword evidence="20" id="KW-1185">Reference proteome</keyword>
<dbReference type="InterPro" id="IPR008427">
    <property type="entry name" value="Extracellular_membr_CFEM_dom"/>
</dbReference>
<dbReference type="PANTHER" id="PTHR37928:SF2">
    <property type="entry name" value="GPI ANCHORED CFEM DOMAIN PROTEIN (AFU_ORTHOLOGUE AFUA_6G10580)"/>
    <property type="match status" value="1"/>
</dbReference>
<keyword evidence="13" id="KW-0325">Glycoprotein</keyword>
<evidence type="ECO:0000256" key="9">
    <source>
        <dbReference type="ARBA" id="ARBA00022729"/>
    </source>
</evidence>
<dbReference type="GO" id="GO:0098552">
    <property type="term" value="C:side of membrane"/>
    <property type="evidence" value="ECO:0007669"/>
    <property type="project" value="UniProtKB-KW"/>
</dbReference>
<keyword evidence="8 15" id="KW-0479">Metal-binding</keyword>
<comment type="caution">
    <text evidence="19">The sequence shown here is derived from an EMBL/GenBank/DDBJ whole genome shotgun (WGS) entry which is preliminary data.</text>
</comment>
<dbReference type="EMBL" id="JAUIQD010000001">
    <property type="protein sequence ID" value="KAK3362209.1"/>
    <property type="molecule type" value="Genomic_DNA"/>
</dbReference>
<feature type="disulfide bond" evidence="15">
    <location>
        <begin position="52"/>
        <end position="59"/>
    </location>
</feature>
<keyword evidence="6 15" id="KW-0349">Heme</keyword>
<evidence type="ECO:0000256" key="7">
    <source>
        <dbReference type="ARBA" id="ARBA00022622"/>
    </source>
</evidence>
<reference evidence="19" key="2">
    <citation type="submission" date="2023-06" db="EMBL/GenBank/DDBJ databases">
        <authorList>
            <consortium name="Lawrence Berkeley National Laboratory"/>
            <person name="Haridas S."/>
            <person name="Hensen N."/>
            <person name="Bonometti L."/>
            <person name="Westerberg I."/>
            <person name="Brannstrom I.O."/>
            <person name="Guillou S."/>
            <person name="Cros-Aarteil S."/>
            <person name="Calhoun S."/>
            <person name="Kuo A."/>
            <person name="Mondo S."/>
            <person name="Pangilinan J."/>
            <person name="Riley R."/>
            <person name="Labutti K."/>
            <person name="Andreopoulos B."/>
            <person name="Lipzen A."/>
            <person name="Chen C."/>
            <person name="Yanf M."/>
            <person name="Daum C."/>
            <person name="Ng V."/>
            <person name="Clum A."/>
            <person name="Steindorff A."/>
            <person name="Ohm R."/>
            <person name="Martin F."/>
            <person name="Silar P."/>
            <person name="Natvig D."/>
            <person name="Lalanne C."/>
            <person name="Gautier V."/>
            <person name="Ament-Velasquez S.L."/>
            <person name="Kruys A."/>
            <person name="Hutchinson M.I."/>
            <person name="Powell A.J."/>
            <person name="Barry K."/>
            <person name="Miller A.N."/>
            <person name="Grigoriev I.V."/>
            <person name="Debuchy R."/>
            <person name="Gladieux P."/>
            <person name="Thoren M.H."/>
            <person name="Johannesson H."/>
        </authorList>
    </citation>
    <scope>NUCLEOTIDE SEQUENCE</scope>
    <source>
        <strain evidence="19">CBS 955.72</strain>
    </source>
</reference>
<evidence type="ECO:0000256" key="17">
    <source>
        <dbReference type="SAM" id="SignalP"/>
    </source>
</evidence>
<evidence type="ECO:0000256" key="10">
    <source>
        <dbReference type="ARBA" id="ARBA00023004"/>
    </source>
</evidence>
<evidence type="ECO:0000256" key="2">
    <source>
        <dbReference type="ARBA" id="ARBA00004613"/>
    </source>
</evidence>
<evidence type="ECO:0000256" key="13">
    <source>
        <dbReference type="ARBA" id="ARBA00023180"/>
    </source>
</evidence>
<comment type="caution">
    <text evidence="15">Lacks conserved residue(s) required for the propagation of feature annotation.</text>
</comment>
<evidence type="ECO:0000256" key="3">
    <source>
        <dbReference type="ARBA" id="ARBA00010031"/>
    </source>
</evidence>
<proteinExistence type="inferred from homology"/>
<evidence type="ECO:0000256" key="4">
    <source>
        <dbReference type="ARBA" id="ARBA00022475"/>
    </source>
</evidence>
<name>A0AAJ0MIX7_9PEZI</name>
<keyword evidence="5" id="KW-0964">Secreted</keyword>
<dbReference type="Pfam" id="PF05730">
    <property type="entry name" value="CFEM"/>
    <property type="match status" value="1"/>
</dbReference>
<comment type="similarity">
    <text evidence="3">Belongs to the RBT5 family.</text>
</comment>
<dbReference type="PROSITE" id="PS52012">
    <property type="entry name" value="CFEM"/>
    <property type="match status" value="1"/>
</dbReference>
<dbReference type="PANTHER" id="PTHR37928">
    <property type="entry name" value="CFEM DOMAIN PROTEIN (AFU_ORTHOLOGUE AFUA_6G14090)"/>
    <property type="match status" value="1"/>
</dbReference>
<keyword evidence="4" id="KW-1003">Cell membrane</keyword>
<feature type="chain" id="PRO_5042470025" description="CFEM domain-containing protein" evidence="17">
    <location>
        <begin position="23"/>
        <end position="183"/>
    </location>
</feature>
<evidence type="ECO:0000256" key="1">
    <source>
        <dbReference type="ARBA" id="ARBA00004609"/>
    </source>
</evidence>
<evidence type="ECO:0000256" key="16">
    <source>
        <dbReference type="SAM" id="MobiDB-lite"/>
    </source>
</evidence>
<evidence type="ECO:0000259" key="18">
    <source>
        <dbReference type="PROSITE" id="PS52012"/>
    </source>
</evidence>
<feature type="domain" description="CFEM" evidence="18">
    <location>
        <begin position="10"/>
        <end position="124"/>
    </location>
</feature>
<evidence type="ECO:0000313" key="19">
    <source>
        <dbReference type="EMBL" id="KAK3362209.1"/>
    </source>
</evidence>
<gene>
    <name evidence="19" type="ORF">B0T25DRAFT_129</name>
</gene>
<evidence type="ECO:0000256" key="12">
    <source>
        <dbReference type="ARBA" id="ARBA00023157"/>
    </source>
</evidence>
<accession>A0AAJ0MIX7</accession>
<sequence>MPLSPAVHLIGGALSLAGVAVSQLSSCAAIAVTAIPSCAQSCYLDGAPTIGCAGLDFECQCLKQAALFAAIEGCVAESCLAPEYRNVIDGAAAVCACATAGAIGSFQTVSGTVLPVYQTVTSYPPGTVVPNPGSSGGSPPTTASPPQATATNVTASVGRQAASLGHVLFAVSAVSAVLALAML</sequence>
<keyword evidence="7" id="KW-0336">GPI-anchor</keyword>
<dbReference type="AlphaFoldDB" id="A0AAJ0MIX7"/>
<organism evidence="19 20">
    <name type="scientific">Lasiosphaeria hispida</name>
    <dbReference type="NCBI Taxonomy" id="260671"/>
    <lineage>
        <taxon>Eukaryota</taxon>
        <taxon>Fungi</taxon>
        <taxon>Dikarya</taxon>
        <taxon>Ascomycota</taxon>
        <taxon>Pezizomycotina</taxon>
        <taxon>Sordariomycetes</taxon>
        <taxon>Sordariomycetidae</taxon>
        <taxon>Sordariales</taxon>
        <taxon>Lasiosphaeriaceae</taxon>
        <taxon>Lasiosphaeria</taxon>
    </lineage>
</organism>
<feature type="region of interest" description="Disordered" evidence="16">
    <location>
        <begin position="128"/>
        <end position="152"/>
    </location>
</feature>
<evidence type="ECO:0000313" key="20">
    <source>
        <dbReference type="Proteomes" id="UP001275084"/>
    </source>
</evidence>
<dbReference type="InterPro" id="IPR051735">
    <property type="entry name" value="CFEM_domain"/>
</dbReference>
<evidence type="ECO:0000256" key="8">
    <source>
        <dbReference type="ARBA" id="ARBA00022723"/>
    </source>
</evidence>
<dbReference type="Proteomes" id="UP001275084">
    <property type="component" value="Unassembled WGS sequence"/>
</dbReference>
<evidence type="ECO:0000256" key="15">
    <source>
        <dbReference type="PROSITE-ProRule" id="PRU01356"/>
    </source>
</evidence>
<dbReference type="GO" id="GO:0005886">
    <property type="term" value="C:plasma membrane"/>
    <property type="evidence" value="ECO:0007669"/>
    <property type="project" value="UniProtKB-SubCell"/>
</dbReference>
<evidence type="ECO:0000256" key="6">
    <source>
        <dbReference type="ARBA" id="ARBA00022617"/>
    </source>
</evidence>
<keyword evidence="10 15" id="KW-0408">Iron</keyword>
<keyword evidence="9 17" id="KW-0732">Signal</keyword>
<keyword evidence="14" id="KW-0449">Lipoprotein</keyword>
<feature type="signal peptide" evidence="17">
    <location>
        <begin position="1"/>
        <end position="22"/>
    </location>
</feature>
<evidence type="ECO:0000256" key="11">
    <source>
        <dbReference type="ARBA" id="ARBA00023136"/>
    </source>
</evidence>
<comment type="subcellular location">
    <subcellularLocation>
        <location evidence="1">Cell membrane</location>
        <topology evidence="1">Lipid-anchor</topology>
        <topology evidence="1">GPI-anchor</topology>
    </subcellularLocation>
    <subcellularLocation>
        <location evidence="2">Secreted</location>
    </subcellularLocation>
</comment>
<evidence type="ECO:0000256" key="5">
    <source>
        <dbReference type="ARBA" id="ARBA00022525"/>
    </source>
</evidence>
<dbReference type="GO" id="GO:0005576">
    <property type="term" value="C:extracellular region"/>
    <property type="evidence" value="ECO:0007669"/>
    <property type="project" value="UniProtKB-SubCell"/>
</dbReference>
<keyword evidence="12 15" id="KW-1015">Disulfide bond</keyword>
<dbReference type="GO" id="GO:0046872">
    <property type="term" value="F:metal ion binding"/>
    <property type="evidence" value="ECO:0007669"/>
    <property type="project" value="UniProtKB-UniRule"/>
</dbReference>
<protein>
    <recommendedName>
        <fullName evidence="18">CFEM domain-containing protein</fullName>
    </recommendedName>
</protein>
<keyword evidence="11" id="KW-0472">Membrane</keyword>